<feature type="transmembrane region" description="Helical" evidence="1">
    <location>
        <begin position="156"/>
        <end position="173"/>
    </location>
</feature>
<protein>
    <recommendedName>
        <fullName evidence="4">DUF2975 domain-containing protein</fullName>
    </recommendedName>
</protein>
<reference evidence="3" key="1">
    <citation type="submission" date="2016-11" db="EMBL/GenBank/DDBJ databases">
        <authorList>
            <person name="Varghese N."/>
            <person name="Submissions S."/>
        </authorList>
    </citation>
    <scope>NUCLEOTIDE SEQUENCE [LARGE SCALE GENOMIC DNA]</scope>
    <source>
        <strain evidence="3">DSM 3661</strain>
    </source>
</reference>
<name>A0A1M7AI14_9FLAO</name>
<keyword evidence="3" id="KW-1185">Reference proteome</keyword>
<keyword evidence="1" id="KW-0812">Transmembrane</keyword>
<evidence type="ECO:0000256" key="1">
    <source>
        <dbReference type="SAM" id="Phobius"/>
    </source>
</evidence>
<keyword evidence="1" id="KW-0472">Membrane</keyword>
<dbReference type="STRING" id="69322.SAMN05443669_100749"/>
<evidence type="ECO:0000313" key="2">
    <source>
        <dbReference type="EMBL" id="SHL42364.1"/>
    </source>
</evidence>
<organism evidence="2 3">
    <name type="scientific">Flavobacterium xanthum</name>
    <dbReference type="NCBI Taxonomy" id="69322"/>
    <lineage>
        <taxon>Bacteria</taxon>
        <taxon>Pseudomonadati</taxon>
        <taxon>Bacteroidota</taxon>
        <taxon>Flavobacteriia</taxon>
        <taxon>Flavobacteriales</taxon>
        <taxon>Flavobacteriaceae</taxon>
        <taxon>Flavobacterium</taxon>
    </lineage>
</organism>
<gene>
    <name evidence="2" type="ORF">SAMN05443669_100749</name>
</gene>
<dbReference type="Pfam" id="PF11188">
    <property type="entry name" value="DUF2975"/>
    <property type="match status" value="1"/>
</dbReference>
<feature type="transmembrane region" description="Helical" evidence="1">
    <location>
        <begin position="71"/>
        <end position="94"/>
    </location>
</feature>
<accession>A0A1M7AI14</accession>
<feature type="transmembrane region" description="Helical" evidence="1">
    <location>
        <begin position="26"/>
        <end position="51"/>
    </location>
</feature>
<dbReference type="AlphaFoldDB" id="A0A1M7AI14"/>
<evidence type="ECO:0000313" key="3">
    <source>
        <dbReference type="Proteomes" id="UP000184260"/>
    </source>
</evidence>
<sequence>MFINNYHIFVTTYNFIKMKKLQILRAVLDFFWFFSLISGIGILILLTFYLFDSNMDIPVKIKGNVITPTTLLSKLIILANVISGFLFLYSIYVLRKVVGYFQRKEIFKSEVIENFNLIGKLVISSSLISHLSLFIFTYINRGTVGFSIEFGSYDSFLISISLGLFFMVISEVFKIAKNIKEENELTI</sequence>
<dbReference type="InterPro" id="IPR021354">
    <property type="entry name" value="DUF2975"/>
</dbReference>
<feature type="transmembrane region" description="Helical" evidence="1">
    <location>
        <begin position="115"/>
        <end position="136"/>
    </location>
</feature>
<evidence type="ECO:0008006" key="4">
    <source>
        <dbReference type="Google" id="ProtNLM"/>
    </source>
</evidence>
<dbReference type="Proteomes" id="UP000184260">
    <property type="component" value="Unassembled WGS sequence"/>
</dbReference>
<proteinExistence type="predicted"/>
<keyword evidence="1" id="KW-1133">Transmembrane helix</keyword>
<dbReference type="EMBL" id="FRBU01000007">
    <property type="protein sequence ID" value="SHL42364.1"/>
    <property type="molecule type" value="Genomic_DNA"/>
</dbReference>